<protein>
    <recommendedName>
        <fullName evidence="3">Reverse transcriptase Ty1/copia-type domain-containing protein</fullName>
    </recommendedName>
</protein>
<sequence>MNVYSMSNLIIVFLNHLVVLVIHICDPIIITNLSTGLKSVFFWDILQNTRVNLCENADGRIFIARNVVFDEFTFPALKTAVTSSNEPSEAPFYSIMQFATGSQNVPTAHESEPTEMPNVDIAADLTGLDANIDTAVAHPGTGATIEPAANYMPPAISNDHHYASSPTSVSIVPAHSVTRENVSAPATTDATTSAPATADDNTGAASHSGNLPRTHSMITRSMRGIYKAKAYLATKHRLPEYLLPREPKSVRSALRDPVWNGSMSTEIRALKAQGTWTLVPYEPHMILIDNKWVYRVKLNADGTLDKCKSRLVARGYLQQPGIDFEDTFSPVVKPVAVRLVLTLAVTYQWEVRQLDVSNAFLYGELSETVYMTQPKGFEDPLYPNHVCKLHKAIYGLKQAPRAWNDKLKTTLFNWGFKASRADTSLFLYGSGTTQIILLVYVDDILITWPNTTLIQQLITHLNAIFSLKDMGAVHYFLGVEIHRDSTGMYLSQSKYITDLLVKVHLDGAKVCSSPTSSAHKLALTEGLPFEDKTLCRSTLGALQYLTLTRPDVAFIINKLSQFIHAPTVVHGEACKRLLRYLKGTISHGGYAVFLGPNLISWSAKKQPVVARSSTKSEFRALANTTAELKWFQSLFSELQVTLANIPIIWVDNQEAAALAANPVFHARCKHIEIDQHFVRDQILNLEVSVRYVPSVDQVADILTKILPKDRFHYLKAKLKVVSSSFHLRGNVN</sequence>
<feature type="compositionally biased region" description="Polar residues" evidence="1">
    <location>
        <begin position="203"/>
        <end position="214"/>
    </location>
</feature>
<dbReference type="AlphaFoldDB" id="A0A803NKS9"/>
<keyword evidence="2" id="KW-0472">Membrane</keyword>
<dbReference type="PANTHER" id="PTHR11439:SF455">
    <property type="entry name" value="RLK (RECEPTOR-LIKE PROTEIN KINASE) 8, PUTATIVE-RELATED"/>
    <property type="match status" value="1"/>
</dbReference>
<keyword evidence="2" id="KW-1133">Transmembrane helix</keyword>
<organism evidence="4 5">
    <name type="scientific">Cannabis sativa</name>
    <name type="common">Hemp</name>
    <name type="synonym">Marijuana</name>
    <dbReference type="NCBI Taxonomy" id="3483"/>
    <lineage>
        <taxon>Eukaryota</taxon>
        <taxon>Viridiplantae</taxon>
        <taxon>Streptophyta</taxon>
        <taxon>Embryophyta</taxon>
        <taxon>Tracheophyta</taxon>
        <taxon>Spermatophyta</taxon>
        <taxon>Magnoliopsida</taxon>
        <taxon>eudicotyledons</taxon>
        <taxon>Gunneridae</taxon>
        <taxon>Pentapetalae</taxon>
        <taxon>rosids</taxon>
        <taxon>fabids</taxon>
        <taxon>Rosales</taxon>
        <taxon>Cannabaceae</taxon>
        <taxon>Cannabis</taxon>
    </lineage>
</organism>
<evidence type="ECO:0000313" key="4">
    <source>
        <dbReference type="EnsemblPlants" id="cds.evm.model.01.2341"/>
    </source>
</evidence>
<feature type="region of interest" description="Disordered" evidence="1">
    <location>
        <begin position="181"/>
        <end position="214"/>
    </location>
</feature>
<accession>A0A803NKS9</accession>
<dbReference type="Proteomes" id="UP000596661">
    <property type="component" value="Chromosome 1"/>
</dbReference>
<evidence type="ECO:0000256" key="1">
    <source>
        <dbReference type="SAM" id="MobiDB-lite"/>
    </source>
</evidence>
<evidence type="ECO:0000259" key="3">
    <source>
        <dbReference type="Pfam" id="PF07727"/>
    </source>
</evidence>
<dbReference type="Pfam" id="PF07727">
    <property type="entry name" value="RVT_2"/>
    <property type="match status" value="1"/>
</dbReference>
<name>A0A803NKS9_CANSA</name>
<evidence type="ECO:0000313" key="5">
    <source>
        <dbReference type="Proteomes" id="UP000596661"/>
    </source>
</evidence>
<dbReference type="PANTHER" id="PTHR11439">
    <property type="entry name" value="GAG-POL-RELATED RETROTRANSPOSON"/>
    <property type="match status" value="1"/>
</dbReference>
<dbReference type="CDD" id="cd09272">
    <property type="entry name" value="RNase_HI_RT_Ty1"/>
    <property type="match status" value="1"/>
</dbReference>
<dbReference type="InterPro" id="IPR013103">
    <property type="entry name" value="RVT_2"/>
</dbReference>
<dbReference type="InterPro" id="IPR043502">
    <property type="entry name" value="DNA/RNA_pol_sf"/>
</dbReference>
<dbReference type="EMBL" id="UZAU01000070">
    <property type="status" value="NOT_ANNOTATED_CDS"/>
    <property type="molecule type" value="Genomic_DNA"/>
</dbReference>
<evidence type="ECO:0000256" key="2">
    <source>
        <dbReference type="SAM" id="Phobius"/>
    </source>
</evidence>
<reference evidence="4" key="1">
    <citation type="submission" date="2018-11" db="EMBL/GenBank/DDBJ databases">
        <authorList>
            <person name="Grassa J C."/>
        </authorList>
    </citation>
    <scope>NUCLEOTIDE SEQUENCE [LARGE SCALE GENOMIC DNA]</scope>
</reference>
<feature type="compositionally biased region" description="Low complexity" evidence="1">
    <location>
        <begin position="183"/>
        <end position="200"/>
    </location>
</feature>
<dbReference type="OMA" id="CENADGR"/>
<dbReference type="Gramene" id="evm.model.01.2341">
    <property type="protein sequence ID" value="cds.evm.model.01.2341"/>
    <property type="gene ID" value="evm.TU.01.2341"/>
</dbReference>
<feature type="transmembrane region" description="Helical" evidence="2">
    <location>
        <begin position="9"/>
        <end position="30"/>
    </location>
</feature>
<reference evidence="4" key="2">
    <citation type="submission" date="2021-03" db="UniProtKB">
        <authorList>
            <consortium name="EnsemblPlants"/>
        </authorList>
    </citation>
    <scope>IDENTIFICATION</scope>
</reference>
<feature type="domain" description="Reverse transcriptase Ty1/copia-type" evidence="3">
    <location>
        <begin position="275"/>
        <end position="515"/>
    </location>
</feature>
<dbReference type="EnsemblPlants" id="evm.model.01.2341">
    <property type="protein sequence ID" value="cds.evm.model.01.2341"/>
    <property type="gene ID" value="evm.TU.01.2341"/>
</dbReference>
<dbReference type="SUPFAM" id="SSF56672">
    <property type="entry name" value="DNA/RNA polymerases"/>
    <property type="match status" value="1"/>
</dbReference>
<proteinExistence type="predicted"/>
<keyword evidence="2" id="KW-0812">Transmembrane</keyword>
<keyword evidence="5" id="KW-1185">Reference proteome</keyword>